<dbReference type="Proteomes" id="UP001177021">
    <property type="component" value="Unassembled WGS sequence"/>
</dbReference>
<proteinExistence type="predicted"/>
<comment type="caution">
    <text evidence="1">The sequence shown here is derived from an EMBL/GenBank/DDBJ whole genome shotgun (WGS) entry which is preliminary data.</text>
</comment>
<organism evidence="1 2">
    <name type="scientific">Trifolium pratense</name>
    <name type="common">Red clover</name>
    <dbReference type="NCBI Taxonomy" id="57577"/>
    <lineage>
        <taxon>Eukaryota</taxon>
        <taxon>Viridiplantae</taxon>
        <taxon>Streptophyta</taxon>
        <taxon>Embryophyta</taxon>
        <taxon>Tracheophyta</taxon>
        <taxon>Spermatophyta</taxon>
        <taxon>Magnoliopsida</taxon>
        <taxon>eudicotyledons</taxon>
        <taxon>Gunneridae</taxon>
        <taxon>Pentapetalae</taxon>
        <taxon>rosids</taxon>
        <taxon>fabids</taxon>
        <taxon>Fabales</taxon>
        <taxon>Fabaceae</taxon>
        <taxon>Papilionoideae</taxon>
        <taxon>50 kb inversion clade</taxon>
        <taxon>NPAAA clade</taxon>
        <taxon>Hologalegina</taxon>
        <taxon>IRL clade</taxon>
        <taxon>Trifolieae</taxon>
        <taxon>Trifolium</taxon>
    </lineage>
</organism>
<dbReference type="EMBL" id="CASHSV030000109">
    <property type="protein sequence ID" value="CAJ2650346.1"/>
    <property type="molecule type" value="Genomic_DNA"/>
</dbReference>
<evidence type="ECO:0000313" key="1">
    <source>
        <dbReference type="EMBL" id="CAJ2650346.1"/>
    </source>
</evidence>
<gene>
    <name evidence="1" type="ORF">MILVUS5_LOCUS18195</name>
</gene>
<sequence>MLSPCSFHFPYLFLCHIICYSPPAQNYYYYTIQLPPPPPPPNFLSFFSMELRTTSLLLQSFYYYYSLPPRFLNLNKPSSLSITTNLLRSLSHKVDQADQQHSFPIAAGARDIRMVPNCIGEGLSCASTSGSACSCDDSNGGDERMNGNADTRFSDNSQMIRDCDKLIEIFIADESELTDWRKLLVNNNTKWSHIRLDFFRHCRDRADNENDPLMKNRMLLLGNKLKEIDADIQRHNQLIEMIKRTPSEITDIVSRNRKDFTKDFFVHLHTVVESYNDNPKAQTDLAKLRNTCLAAVKVHDTATESNEALIAAELNFQDIINSPMDASDQKIDNFAEKGQCFDPESVAHWLRLCYDVEEVGRVHTIVLKCFRGSSTYVDNNLICSYLRLGKLAKARKVFDGMTIRDTVTWTAIIDGYLKYNLDDEAFELFHASIKHGVQPNSKMFVCFMNLCCKRVDLALGKQIHACILKSNWRNLIVDSAIVNFYSKCGEITSAFRTFDRMEKRDVICWTTIITACSQHGLGHEALLMLSQMLGDGYFPNEYTICAGLKACGENKALKYGTQLHGSIIKKICKSDVFIGTGLIDMYAKCGEIVSSKKVFDRMRVRNTATWTSIISGYVRNGFSEEALNFFRVMKRKKVYVNKLTVVCVLMACGTIKSSLIGREVHAQKIKSIVHTNMYIESTLVWFYCRCKEYSHALNVLKHMPFRDVVSWTAIISGCARLGLETEALEFLREMIEEGVLPNSYTYSSALKACAKLEAPMQGKLIHSNASKTPALFNVFVNSALIYMYAKCGYIADAFQVFDTMPERNLVSWKAMILGYARNGHCRKALKLMYRMRAEGFVVDDYILATVLTACGGIDCGDIDWDLESSSHDLHSS</sequence>
<name>A0ACB0K1G1_TRIPR</name>
<accession>A0ACB0K1G1</accession>
<evidence type="ECO:0000313" key="2">
    <source>
        <dbReference type="Proteomes" id="UP001177021"/>
    </source>
</evidence>
<protein>
    <submittedName>
        <fullName evidence="1">Uncharacterized protein</fullName>
    </submittedName>
</protein>
<keyword evidence="2" id="KW-1185">Reference proteome</keyword>
<reference evidence="1" key="1">
    <citation type="submission" date="2023-10" db="EMBL/GenBank/DDBJ databases">
        <authorList>
            <person name="Rodriguez Cubillos JULIANA M."/>
            <person name="De Vega J."/>
        </authorList>
    </citation>
    <scope>NUCLEOTIDE SEQUENCE</scope>
</reference>